<dbReference type="Pfam" id="PF00133">
    <property type="entry name" value="tRNA-synt_1"/>
    <property type="match status" value="1"/>
</dbReference>
<reference evidence="15" key="2">
    <citation type="submission" date="2011-03" db="EMBL/GenBank/DDBJ databases">
        <title>The complete genome of Hippea maritima DSM 10411.</title>
        <authorList>
            <consortium name="US DOE Joint Genome Institute (JGI-PGF)"/>
            <person name="Lucas S."/>
            <person name="Copeland A."/>
            <person name="Lapidus A."/>
            <person name="Bruce D."/>
            <person name="Goodwin L."/>
            <person name="Pitluck S."/>
            <person name="Peters L."/>
            <person name="Kyrpides N."/>
            <person name="Mavromatis K."/>
            <person name="Pagani I."/>
            <person name="Ivanova N."/>
            <person name="Mikhailova N."/>
            <person name="Lu M."/>
            <person name="Detter J.C."/>
            <person name="Tapia R."/>
            <person name="Han C."/>
            <person name="Land M."/>
            <person name="Hauser L."/>
            <person name="Markowitz V."/>
            <person name="Cheng J.-F."/>
            <person name="Hugenholtz P."/>
            <person name="Woyke T."/>
            <person name="Wu D."/>
            <person name="Spring S."/>
            <person name="Schroeder M."/>
            <person name="Brambilla E."/>
            <person name="Klenk H.-P."/>
            <person name="Eisen J.A."/>
        </authorList>
    </citation>
    <scope>NUCLEOTIDE SEQUENCE [LARGE SCALE GENOMIC DNA]</scope>
    <source>
        <strain evidence="15">ATCC 700847 / DSM 10411 / MH2</strain>
    </source>
</reference>
<dbReference type="PANTHER" id="PTHR42765:SF1">
    <property type="entry name" value="ISOLEUCINE--TRNA LIGASE, MITOCHONDRIAL"/>
    <property type="match status" value="1"/>
</dbReference>
<keyword evidence="10" id="KW-0479">Metal-binding</keyword>
<dbReference type="HAMAP" id="MF_02002">
    <property type="entry name" value="Ile_tRNA_synth_type1"/>
    <property type="match status" value="1"/>
</dbReference>
<dbReference type="OrthoDB" id="9810365at2"/>
<evidence type="ECO:0000256" key="7">
    <source>
        <dbReference type="ARBA" id="ARBA00023146"/>
    </source>
</evidence>
<keyword evidence="3 10" id="KW-0436">Ligase</keyword>
<comment type="function">
    <text evidence="8 10">Catalyzes the attachment of isoleucine to tRNA(Ile). As IleRS can inadvertently accommodate and process structurally similar amino acids such as valine, to avoid such errors it has two additional distinct tRNA(Ile)-dependent editing activities. One activity is designated as 'pretransfer' editing and involves the hydrolysis of activated Val-AMP. The other activity is designated 'posttransfer' editing and involves deacylation of mischarged Val-tRNA(Ile).</text>
</comment>
<feature type="binding site" evidence="10">
    <location>
        <position position="900"/>
    </location>
    <ligand>
        <name>Zn(2+)</name>
        <dbReference type="ChEBI" id="CHEBI:29105"/>
    </ligand>
</feature>
<comment type="subcellular location">
    <subcellularLocation>
        <location evidence="10">Cytoplasm</location>
    </subcellularLocation>
</comment>
<evidence type="ECO:0000256" key="5">
    <source>
        <dbReference type="ARBA" id="ARBA00022840"/>
    </source>
</evidence>
<dbReference type="Pfam" id="PF06827">
    <property type="entry name" value="zf-FPG_IleRS"/>
    <property type="match status" value="1"/>
</dbReference>
<evidence type="ECO:0000259" key="12">
    <source>
        <dbReference type="Pfam" id="PF06827"/>
    </source>
</evidence>
<evidence type="ECO:0000256" key="10">
    <source>
        <dbReference type="HAMAP-Rule" id="MF_02002"/>
    </source>
</evidence>
<dbReference type="SUPFAM" id="SSF52374">
    <property type="entry name" value="Nucleotidylyl transferase"/>
    <property type="match status" value="1"/>
</dbReference>
<dbReference type="PANTHER" id="PTHR42765">
    <property type="entry name" value="SOLEUCYL-TRNA SYNTHETASE"/>
    <property type="match status" value="1"/>
</dbReference>
<dbReference type="GO" id="GO:0008270">
    <property type="term" value="F:zinc ion binding"/>
    <property type="evidence" value="ECO:0007669"/>
    <property type="project" value="UniProtKB-UniRule"/>
</dbReference>
<feature type="domain" description="Aminoacyl-tRNA synthetase class Ia" evidence="11">
    <location>
        <begin position="27"/>
        <end position="644"/>
    </location>
</feature>
<dbReference type="RefSeq" id="WP_013681322.1">
    <property type="nucleotide sequence ID" value="NC_015318.1"/>
</dbReference>
<dbReference type="InterPro" id="IPR033708">
    <property type="entry name" value="Anticodon_Ile_BEm"/>
</dbReference>
<dbReference type="InterPro" id="IPR002301">
    <property type="entry name" value="Ile-tRNA-ligase"/>
</dbReference>
<evidence type="ECO:0000256" key="3">
    <source>
        <dbReference type="ARBA" id="ARBA00022598"/>
    </source>
</evidence>
<organism evidence="14 15">
    <name type="scientific">Hippea maritima (strain ATCC 700847 / DSM 10411 / MH2)</name>
    <dbReference type="NCBI Taxonomy" id="760142"/>
    <lineage>
        <taxon>Bacteria</taxon>
        <taxon>Pseudomonadati</taxon>
        <taxon>Campylobacterota</taxon>
        <taxon>Desulfurellia</taxon>
        <taxon>Desulfurellales</taxon>
        <taxon>Hippeaceae</taxon>
        <taxon>Hippea</taxon>
    </lineage>
</organism>
<evidence type="ECO:0000256" key="8">
    <source>
        <dbReference type="ARBA" id="ARBA00025217"/>
    </source>
</evidence>
<dbReference type="AlphaFoldDB" id="F2LY13"/>
<dbReference type="HOGENOM" id="CLU_001493_7_0_7"/>
<dbReference type="Gene3D" id="1.10.730.20">
    <property type="match status" value="1"/>
</dbReference>
<dbReference type="InterPro" id="IPR009080">
    <property type="entry name" value="tRNAsynth_Ia_anticodon-bd"/>
</dbReference>
<dbReference type="GO" id="GO:0005829">
    <property type="term" value="C:cytosol"/>
    <property type="evidence" value="ECO:0007669"/>
    <property type="project" value="TreeGrafter"/>
</dbReference>
<keyword evidence="2 10" id="KW-0963">Cytoplasm</keyword>
<dbReference type="InterPro" id="IPR010663">
    <property type="entry name" value="Znf_FPG/IleRS"/>
</dbReference>
<dbReference type="PRINTS" id="PR00984">
    <property type="entry name" value="TRNASYNTHILE"/>
</dbReference>
<comment type="cofactor">
    <cofactor evidence="10">
        <name>Zn(2+)</name>
        <dbReference type="ChEBI" id="CHEBI:29105"/>
    </cofactor>
    <text evidence="10">Binds 1 zinc ion per subunit.</text>
</comment>
<dbReference type="SUPFAM" id="SSF50677">
    <property type="entry name" value="ValRS/IleRS/LeuRS editing domain"/>
    <property type="match status" value="1"/>
</dbReference>
<name>F2LY13_HIPMA</name>
<protein>
    <recommendedName>
        <fullName evidence="10">Isoleucine--tRNA ligase</fullName>
        <ecNumber evidence="10">6.1.1.5</ecNumber>
    </recommendedName>
    <alternativeName>
        <fullName evidence="10">Isoleucyl-tRNA synthetase</fullName>
        <shortName evidence="10">IleRS</shortName>
    </alternativeName>
</protein>
<dbReference type="InterPro" id="IPR009008">
    <property type="entry name" value="Val/Leu/Ile-tRNA-synth_edit"/>
</dbReference>
<dbReference type="eggNOG" id="COG0060">
    <property type="taxonomic scope" value="Bacteria"/>
</dbReference>
<feature type="domain" description="Zinc finger FPG/IleRS-type" evidence="12">
    <location>
        <begin position="897"/>
        <end position="924"/>
    </location>
</feature>
<evidence type="ECO:0000313" key="14">
    <source>
        <dbReference type="EMBL" id="AEA33278.1"/>
    </source>
</evidence>
<dbReference type="InterPro" id="IPR013155">
    <property type="entry name" value="M/V/L/I-tRNA-synth_anticd-bd"/>
</dbReference>
<comment type="similarity">
    <text evidence="1 10">Belongs to the class-I aminoacyl-tRNA synthetase family. IleS type 1 subfamily.</text>
</comment>
<evidence type="ECO:0000256" key="2">
    <source>
        <dbReference type="ARBA" id="ARBA00022490"/>
    </source>
</evidence>
<dbReference type="NCBIfam" id="TIGR00392">
    <property type="entry name" value="ileS"/>
    <property type="match status" value="1"/>
</dbReference>
<feature type="domain" description="Methionyl/Valyl/Leucyl/Isoleucyl-tRNA synthetase anticodon-binding" evidence="13">
    <location>
        <begin position="687"/>
        <end position="840"/>
    </location>
</feature>
<feature type="binding site" evidence="10">
    <location>
        <position position="923"/>
    </location>
    <ligand>
        <name>Zn(2+)</name>
        <dbReference type="ChEBI" id="CHEBI:29105"/>
    </ligand>
</feature>
<dbReference type="Proteomes" id="UP000008139">
    <property type="component" value="Chromosome"/>
</dbReference>
<keyword evidence="7 10" id="KW-0030">Aminoacyl-tRNA synthetase</keyword>
<dbReference type="Gene3D" id="1.10.10.830">
    <property type="entry name" value="Ile-tRNA synthetase CP2 domain-like"/>
    <property type="match status" value="1"/>
</dbReference>
<keyword evidence="5 10" id="KW-0067">ATP-binding</keyword>
<gene>
    <name evidence="10" type="primary">ileS</name>
    <name evidence="14" type="ordered locus">Hipma_0301</name>
</gene>
<dbReference type="GO" id="GO:0006428">
    <property type="term" value="P:isoleucyl-tRNA aminoacylation"/>
    <property type="evidence" value="ECO:0007669"/>
    <property type="project" value="UniProtKB-UniRule"/>
</dbReference>
<dbReference type="EC" id="6.1.1.5" evidence="10"/>
<evidence type="ECO:0000313" key="15">
    <source>
        <dbReference type="Proteomes" id="UP000008139"/>
    </source>
</evidence>
<dbReference type="PROSITE" id="PS00178">
    <property type="entry name" value="AA_TRNA_LIGASE_I"/>
    <property type="match status" value="1"/>
</dbReference>
<accession>F2LY13</accession>
<feature type="short sequence motif" description="'HIGH' region" evidence="10">
    <location>
        <begin position="57"/>
        <end position="67"/>
    </location>
</feature>
<evidence type="ECO:0000256" key="6">
    <source>
        <dbReference type="ARBA" id="ARBA00022917"/>
    </source>
</evidence>
<keyword evidence="10" id="KW-0862">Zinc</keyword>
<keyword evidence="6 10" id="KW-0648">Protein biosynthesis</keyword>
<dbReference type="EMBL" id="CP002606">
    <property type="protein sequence ID" value="AEA33278.1"/>
    <property type="molecule type" value="Genomic_DNA"/>
</dbReference>
<dbReference type="CDD" id="cd00818">
    <property type="entry name" value="IleRS_core"/>
    <property type="match status" value="1"/>
</dbReference>
<sequence length="930" mass="108053">MDYKDTLLLPKTDFPMKANLIQKEPVMLKKWDEMDIYHKILEDRKSRPSFILHDGPPYANGHIHMGHVLNKVLKDIVVKSKTMMGYYSPYVPGWDCHGLPIEHNIEKEIGKNKKNSMPKSEFRRMCRDYAKKYIDIQREEFKRLGVFGDWDNPYLTMDFKYEADTLRELGKFVEKGLVYKEKKPVYWCYSCKTALALAEVEYQDDESESIYVRFGFISDLGSEDKRFLGKAVSAIIWTTTPWTLPANLAVAVNPNFDYAFVQITPRHVYLVAADLVKGLMEKFEIKEYEIIKTVKGAELEDYILAHPFYDRESRIILGDHVTLDAGTGLVHTAPGHGDEDYVIGKKYHLPIYSPVDDDGRFLPEVEYFAGMHVLEANPKIIELLKQKEMLVKQEKITHSYPHCWRCKNPIIFRSTEQWFISIDNPKGELRKKALEAIDKTKWIPSWGRNRIYSMMETRPDWCISRQRAWGVPIALFKCKKCGRVQYDKSLIDRVADEIEKYGADVWFEKDADYFLPEGYTCQCGSSEFEKENDILDVWFDSGVSHAAVLERREELSWPASMYLEGSDQHRGWFHSSLLESVGTRDRAPYDEVLTHGFVVDSKGRKMSKSLGNVIQPEKIIKKYGAELLRLWASATDYREDVRLSDEIMRRLVDNYRKIRNTIRFLLGNLNDFDESKALKYDELEEIDKWVLAETEHLKEKLLKAYEDYEYHVIYRNMANYCILVLSNFYLDVLKDRLYCEAKDSKKRLSAQTAMDEILKVIVFYMAPILSFTAEEAYSYMNGAKPSVHMEEFVKPNDAYRNEALIEKWSNLRKLKAATDKALELARSEKLIGNSLEAKVVVDIKSDKMREVIEGFSKDDLADICIVSQFDFGSLDEYLKKYYDDEAGIDVYVVKAEGEKCDRCWKYSPTVGDNPAGEKVCARCYGVVRRG</sequence>
<dbReference type="InterPro" id="IPR002300">
    <property type="entry name" value="aa-tRNA-synth_Ia"/>
</dbReference>
<evidence type="ECO:0000259" key="13">
    <source>
        <dbReference type="Pfam" id="PF08264"/>
    </source>
</evidence>
<dbReference type="KEGG" id="hmr:Hipma_0301"/>
<evidence type="ECO:0000256" key="1">
    <source>
        <dbReference type="ARBA" id="ARBA00006887"/>
    </source>
</evidence>
<evidence type="ECO:0000256" key="4">
    <source>
        <dbReference type="ARBA" id="ARBA00022741"/>
    </source>
</evidence>
<feature type="binding site" evidence="10">
    <location>
        <position position="608"/>
    </location>
    <ligand>
        <name>ATP</name>
        <dbReference type="ChEBI" id="CHEBI:30616"/>
    </ligand>
</feature>
<dbReference type="GO" id="GO:0002161">
    <property type="term" value="F:aminoacyl-tRNA deacylase activity"/>
    <property type="evidence" value="ECO:0007669"/>
    <property type="project" value="InterPro"/>
</dbReference>
<feature type="binding site" evidence="10">
    <location>
        <position position="564"/>
    </location>
    <ligand>
        <name>L-isoleucyl-5'-AMP</name>
        <dbReference type="ChEBI" id="CHEBI:178002"/>
    </ligand>
</feature>
<comment type="domain">
    <text evidence="10">IleRS has two distinct active sites: one for aminoacylation and one for editing. The misactivated valine is translocated from the active site to the editing site, which sterically excludes the correctly activated isoleucine. The single editing site contains two valyl binding pockets, one specific for each substrate (Val-AMP or Val-tRNA(Ile)).</text>
</comment>
<dbReference type="InterPro" id="IPR001412">
    <property type="entry name" value="aa-tRNA-synth_I_CS"/>
</dbReference>
<comment type="subunit">
    <text evidence="10">Monomer.</text>
</comment>
<dbReference type="GO" id="GO:0004822">
    <property type="term" value="F:isoleucine-tRNA ligase activity"/>
    <property type="evidence" value="ECO:0007669"/>
    <property type="project" value="UniProtKB-UniRule"/>
</dbReference>
<dbReference type="InterPro" id="IPR050081">
    <property type="entry name" value="Ile-tRNA_ligase"/>
</dbReference>
<evidence type="ECO:0000256" key="9">
    <source>
        <dbReference type="ARBA" id="ARBA00048359"/>
    </source>
</evidence>
<dbReference type="InParanoid" id="F2LY13"/>
<dbReference type="GO" id="GO:0000049">
    <property type="term" value="F:tRNA binding"/>
    <property type="evidence" value="ECO:0007669"/>
    <property type="project" value="InterPro"/>
</dbReference>
<proteinExistence type="inferred from homology"/>
<dbReference type="CDD" id="cd07960">
    <property type="entry name" value="Anticodon_Ia_Ile_BEm"/>
    <property type="match status" value="1"/>
</dbReference>
<feature type="short sequence motif" description="'KMSKS' region" evidence="10">
    <location>
        <begin position="605"/>
        <end position="609"/>
    </location>
</feature>
<evidence type="ECO:0000259" key="11">
    <source>
        <dbReference type="Pfam" id="PF00133"/>
    </source>
</evidence>
<dbReference type="InterPro" id="IPR014729">
    <property type="entry name" value="Rossmann-like_a/b/a_fold"/>
</dbReference>
<dbReference type="FunCoup" id="F2LY13">
    <property type="interactions" value="424"/>
</dbReference>
<dbReference type="STRING" id="760142.Hipma_0301"/>
<dbReference type="Gene3D" id="3.40.50.620">
    <property type="entry name" value="HUPs"/>
    <property type="match status" value="2"/>
</dbReference>
<dbReference type="InterPro" id="IPR023585">
    <property type="entry name" value="Ile-tRNA-ligase_type1"/>
</dbReference>
<dbReference type="Gene3D" id="3.90.740.10">
    <property type="entry name" value="Valyl/Leucyl/Isoleucyl-tRNA synthetase, editing domain"/>
    <property type="match status" value="1"/>
</dbReference>
<dbReference type="GO" id="GO:0005524">
    <property type="term" value="F:ATP binding"/>
    <property type="evidence" value="ECO:0007669"/>
    <property type="project" value="UniProtKB-UniRule"/>
</dbReference>
<feature type="binding site" evidence="10">
    <location>
        <position position="903"/>
    </location>
    <ligand>
        <name>Zn(2+)</name>
        <dbReference type="ChEBI" id="CHEBI:29105"/>
    </ligand>
</feature>
<comment type="catalytic activity">
    <reaction evidence="9 10">
        <text>tRNA(Ile) + L-isoleucine + ATP = L-isoleucyl-tRNA(Ile) + AMP + diphosphate</text>
        <dbReference type="Rhea" id="RHEA:11060"/>
        <dbReference type="Rhea" id="RHEA-COMP:9666"/>
        <dbReference type="Rhea" id="RHEA-COMP:9695"/>
        <dbReference type="ChEBI" id="CHEBI:30616"/>
        <dbReference type="ChEBI" id="CHEBI:33019"/>
        <dbReference type="ChEBI" id="CHEBI:58045"/>
        <dbReference type="ChEBI" id="CHEBI:78442"/>
        <dbReference type="ChEBI" id="CHEBI:78528"/>
        <dbReference type="ChEBI" id="CHEBI:456215"/>
        <dbReference type="EC" id="6.1.1.5"/>
    </reaction>
</comment>
<dbReference type="SUPFAM" id="SSF47323">
    <property type="entry name" value="Anticodon-binding domain of a subclass of class I aminoacyl-tRNA synthetases"/>
    <property type="match status" value="1"/>
</dbReference>
<keyword evidence="15" id="KW-1185">Reference proteome</keyword>
<keyword evidence="4 10" id="KW-0547">Nucleotide-binding</keyword>
<dbReference type="FunFam" id="3.40.50.620:FF:000152">
    <property type="entry name" value="Isoleucine--tRNA ligase"/>
    <property type="match status" value="1"/>
</dbReference>
<reference evidence="14 15" key="1">
    <citation type="journal article" date="2011" name="Stand. Genomic Sci.">
        <title>Complete genome sequence of the thermophilic sulfur-reducer Hippea maritima type strain (MH(2)).</title>
        <authorList>
            <person name="Huntemann M."/>
            <person name="Lu M."/>
            <person name="Nolan M."/>
            <person name="Lapidus A."/>
            <person name="Lucas S."/>
            <person name="Hammon N."/>
            <person name="Deshpande S."/>
            <person name="Cheng J.F."/>
            <person name="Tapia R."/>
            <person name="Han C."/>
            <person name="Goodwin L."/>
            <person name="Pitluck S."/>
            <person name="Liolios K."/>
            <person name="Pagani I."/>
            <person name="Ivanova N."/>
            <person name="Ovchinikova G."/>
            <person name="Pati A."/>
            <person name="Chen A."/>
            <person name="Palaniappan K."/>
            <person name="Land M."/>
            <person name="Hauser L."/>
            <person name="Jeffries C.D."/>
            <person name="Detter J.C."/>
            <person name="Brambilla E.M."/>
            <person name="Rohde M."/>
            <person name="Spring S."/>
            <person name="Goker M."/>
            <person name="Woyke T."/>
            <person name="Bristow J."/>
            <person name="Eisen J.A."/>
            <person name="Markowitz V."/>
            <person name="Hugenholtz P."/>
            <person name="Kyrpides N.C."/>
            <person name="Klenk H.P."/>
            <person name="Mavromatis K."/>
        </authorList>
    </citation>
    <scope>NUCLEOTIDE SEQUENCE [LARGE SCALE GENOMIC DNA]</scope>
    <source>
        <strain evidence="15">ATCC 700847 / DSM 10411 / MH2</strain>
    </source>
</reference>
<dbReference type="Pfam" id="PF08264">
    <property type="entry name" value="Anticodon_1"/>
    <property type="match status" value="1"/>
</dbReference>
<feature type="binding site" evidence="10">
    <location>
        <position position="920"/>
    </location>
    <ligand>
        <name>Zn(2+)</name>
        <dbReference type="ChEBI" id="CHEBI:29105"/>
    </ligand>
</feature>